<keyword evidence="5 9" id="KW-0067">ATP-binding</keyword>
<dbReference type="Proteomes" id="UP000326354">
    <property type="component" value="Chromosome"/>
</dbReference>
<keyword evidence="4 9" id="KW-0547">Nucleotide-binding</keyword>
<dbReference type="PIRSF" id="PIRSF001589">
    <property type="entry name" value="Asn_synthetase_glu-h"/>
    <property type="match status" value="1"/>
</dbReference>
<reference evidence="11 12" key="1">
    <citation type="submission" date="2019-08" db="EMBL/GenBank/DDBJ databases">
        <title>Complete genome sequence of Candidatus Uab amorphum.</title>
        <authorList>
            <person name="Shiratori T."/>
            <person name="Suzuki S."/>
            <person name="Kakizawa Y."/>
            <person name="Ishida K."/>
        </authorList>
    </citation>
    <scope>NUCLEOTIDE SEQUENCE [LARGE SCALE GENOMIC DNA]</scope>
    <source>
        <strain evidence="11 12">SRT547</strain>
    </source>
</reference>
<dbReference type="RefSeq" id="WP_151972190.1">
    <property type="nucleotide sequence ID" value="NZ_AP019860.1"/>
</dbReference>
<gene>
    <name evidence="11" type="ORF">UABAM_06472</name>
</gene>
<evidence type="ECO:0000256" key="3">
    <source>
        <dbReference type="ARBA" id="ARBA00012737"/>
    </source>
</evidence>
<dbReference type="SUPFAM" id="SSF52402">
    <property type="entry name" value="Adenine nucleotide alpha hydrolases-like"/>
    <property type="match status" value="1"/>
</dbReference>
<accession>A0A5S9F6N3</accession>
<evidence type="ECO:0000313" key="11">
    <source>
        <dbReference type="EMBL" id="BBM88056.1"/>
    </source>
</evidence>
<dbReference type="Gene3D" id="3.60.20.10">
    <property type="entry name" value="Glutamine Phosphoribosylpyrophosphate, subunit 1, domain 1"/>
    <property type="match status" value="1"/>
</dbReference>
<dbReference type="GO" id="GO:0004066">
    <property type="term" value="F:asparagine synthase (glutamine-hydrolyzing) activity"/>
    <property type="evidence" value="ECO:0007669"/>
    <property type="project" value="UniProtKB-EC"/>
</dbReference>
<keyword evidence="6 8" id="KW-0315">Glutamine amidotransferase</keyword>
<dbReference type="PROSITE" id="PS51278">
    <property type="entry name" value="GATASE_TYPE_2"/>
    <property type="match status" value="1"/>
</dbReference>
<name>A0A5S9F6N3_UABAM</name>
<evidence type="ECO:0000256" key="1">
    <source>
        <dbReference type="ARBA" id="ARBA00005187"/>
    </source>
</evidence>
<evidence type="ECO:0000256" key="7">
    <source>
        <dbReference type="ARBA" id="ARBA00048741"/>
    </source>
</evidence>
<dbReference type="GO" id="GO:0005829">
    <property type="term" value="C:cytosol"/>
    <property type="evidence" value="ECO:0007669"/>
    <property type="project" value="TreeGrafter"/>
</dbReference>
<dbReference type="GO" id="GO:0005524">
    <property type="term" value="F:ATP binding"/>
    <property type="evidence" value="ECO:0007669"/>
    <property type="project" value="UniProtKB-KW"/>
</dbReference>
<dbReference type="EMBL" id="AP019860">
    <property type="protein sequence ID" value="BBM88056.1"/>
    <property type="molecule type" value="Genomic_DNA"/>
</dbReference>
<keyword evidence="8" id="KW-0028">Amino-acid biosynthesis</keyword>
<dbReference type="SUPFAM" id="SSF56235">
    <property type="entry name" value="N-terminal nucleophile aminohydrolases (Ntn hydrolases)"/>
    <property type="match status" value="1"/>
</dbReference>
<dbReference type="OrthoDB" id="9763290at2"/>
<keyword evidence="8" id="KW-0061">Asparagine biosynthesis</keyword>
<dbReference type="Pfam" id="PF00733">
    <property type="entry name" value="Asn_synthase"/>
    <property type="match status" value="1"/>
</dbReference>
<protein>
    <recommendedName>
        <fullName evidence="3">asparagine synthase (glutamine-hydrolyzing)</fullName>
        <ecNumber evidence="3">6.3.5.4</ecNumber>
    </recommendedName>
</protein>
<dbReference type="InterPro" id="IPR006426">
    <property type="entry name" value="Asn_synth_AEB"/>
</dbReference>
<dbReference type="Gene3D" id="3.40.50.620">
    <property type="entry name" value="HUPs"/>
    <property type="match status" value="1"/>
</dbReference>
<dbReference type="GO" id="GO:0016740">
    <property type="term" value="F:transferase activity"/>
    <property type="evidence" value="ECO:0007669"/>
    <property type="project" value="UniProtKB-KW"/>
</dbReference>
<dbReference type="AlphaFoldDB" id="A0A5S9F6N3"/>
<evidence type="ECO:0000259" key="10">
    <source>
        <dbReference type="PROSITE" id="PS51278"/>
    </source>
</evidence>
<evidence type="ECO:0000256" key="4">
    <source>
        <dbReference type="ARBA" id="ARBA00022741"/>
    </source>
</evidence>
<evidence type="ECO:0000256" key="8">
    <source>
        <dbReference type="PIRSR" id="PIRSR001589-1"/>
    </source>
</evidence>
<feature type="binding site" evidence="9">
    <location>
        <position position="285"/>
    </location>
    <ligand>
        <name>ATP</name>
        <dbReference type="ChEBI" id="CHEBI:30616"/>
    </ligand>
</feature>
<dbReference type="InterPro" id="IPR001962">
    <property type="entry name" value="Asn_synthase"/>
</dbReference>
<feature type="active site" description="For GATase activity" evidence="8">
    <location>
        <position position="2"/>
    </location>
</feature>
<dbReference type="CDD" id="cd01991">
    <property type="entry name" value="Asn_synthase_B_C"/>
    <property type="match status" value="1"/>
</dbReference>
<dbReference type="KEGG" id="uam:UABAM_06472"/>
<evidence type="ECO:0000256" key="9">
    <source>
        <dbReference type="PIRSR" id="PIRSR001589-2"/>
    </source>
</evidence>
<dbReference type="Pfam" id="PF13537">
    <property type="entry name" value="GATase_7"/>
    <property type="match status" value="1"/>
</dbReference>
<evidence type="ECO:0000256" key="2">
    <source>
        <dbReference type="ARBA" id="ARBA00005752"/>
    </source>
</evidence>
<evidence type="ECO:0000256" key="6">
    <source>
        <dbReference type="ARBA" id="ARBA00022962"/>
    </source>
</evidence>
<dbReference type="GO" id="GO:0006529">
    <property type="term" value="P:asparagine biosynthetic process"/>
    <property type="evidence" value="ECO:0007669"/>
    <property type="project" value="UniProtKB-KW"/>
</dbReference>
<keyword evidence="11" id="KW-0808">Transferase</keyword>
<dbReference type="InterPro" id="IPR051786">
    <property type="entry name" value="ASN_synthetase/amidase"/>
</dbReference>
<feature type="binding site" evidence="9">
    <location>
        <position position="97"/>
    </location>
    <ligand>
        <name>L-glutamine</name>
        <dbReference type="ChEBI" id="CHEBI:58359"/>
    </ligand>
</feature>
<evidence type="ECO:0000313" key="12">
    <source>
        <dbReference type="Proteomes" id="UP000326354"/>
    </source>
</evidence>
<dbReference type="PANTHER" id="PTHR43284">
    <property type="entry name" value="ASPARAGINE SYNTHETASE (GLUTAMINE-HYDROLYZING)"/>
    <property type="match status" value="1"/>
</dbReference>
<dbReference type="EC" id="6.3.5.4" evidence="3"/>
<evidence type="ECO:0000256" key="5">
    <source>
        <dbReference type="ARBA" id="ARBA00022840"/>
    </source>
</evidence>
<comment type="similarity">
    <text evidence="2">Belongs to the asparagine synthetase family.</text>
</comment>
<comment type="catalytic activity">
    <reaction evidence="7">
        <text>L-aspartate + L-glutamine + ATP + H2O = L-asparagine + L-glutamate + AMP + diphosphate + H(+)</text>
        <dbReference type="Rhea" id="RHEA:12228"/>
        <dbReference type="ChEBI" id="CHEBI:15377"/>
        <dbReference type="ChEBI" id="CHEBI:15378"/>
        <dbReference type="ChEBI" id="CHEBI:29985"/>
        <dbReference type="ChEBI" id="CHEBI:29991"/>
        <dbReference type="ChEBI" id="CHEBI:30616"/>
        <dbReference type="ChEBI" id="CHEBI:33019"/>
        <dbReference type="ChEBI" id="CHEBI:58048"/>
        <dbReference type="ChEBI" id="CHEBI:58359"/>
        <dbReference type="ChEBI" id="CHEBI:456215"/>
        <dbReference type="EC" id="6.3.5.4"/>
    </reaction>
</comment>
<dbReference type="InterPro" id="IPR017932">
    <property type="entry name" value="GATase_2_dom"/>
</dbReference>
<comment type="pathway">
    <text evidence="1">Amino-acid biosynthesis; L-asparagine biosynthesis; L-asparagine from L-aspartate (L-Gln route): step 1/1.</text>
</comment>
<dbReference type="NCBIfam" id="TIGR01536">
    <property type="entry name" value="asn_synth_AEB"/>
    <property type="match status" value="1"/>
</dbReference>
<dbReference type="InterPro" id="IPR014729">
    <property type="entry name" value="Rossmann-like_a/b/a_fold"/>
</dbReference>
<dbReference type="PANTHER" id="PTHR43284:SF1">
    <property type="entry name" value="ASPARAGINE SYNTHETASE"/>
    <property type="match status" value="1"/>
</dbReference>
<dbReference type="InterPro" id="IPR029055">
    <property type="entry name" value="Ntn_hydrolases_N"/>
</dbReference>
<keyword evidence="12" id="KW-1185">Reference proteome</keyword>
<proteinExistence type="inferred from homology"/>
<organism evidence="11 12">
    <name type="scientific">Uabimicrobium amorphum</name>
    <dbReference type="NCBI Taxonomy" id="2596890"/>
    <lineage>
        <taxon>Bacteria</taxon>
        <taxon>Pseudomonadati</taxon>
        <taxon>Planctomycetota</taxon>
        <taxon>Candidatus Uabimicrobiia</taxon>
        <taxon>Candidatus Uabimicrobiales</taxon>
        <taxon>Candidatus Uabimicrobiaceae</taxon>
        <taxon>Candidatus Uabimicrobium</taxon>
    </lineage>
</organism>
<feature type="domain" description="Glutamine amidotransferase type-2" evidence="10">
    <location>
        <begin position="2"/>
        <end position="209"/>
    </location>
</feature>
<sequence length="593" mass="68568">MCRIVGVLSTQKKIETSIVEKMRDSLSHGGPDDCGFYLGKNIAMGHRRLSIIDLSQDAHQPFIADDIVVVYNGEVYNFRELKLLLEKEGHHFVSESDTEVIIKAYLEWGEDSFEKLHGMFAFALLDKRNNTLYLVRDHSGIKPLYFYYDDHELIFASEIRAFYHYDAQWKKSDHWQELFLSFGHIPEPYTILHNVHMLAKGTFCKFNMNGKIIKQQHCYAQFDFSEAITDYDTAIATVRNSLQNAIERHLISDAPLGIFLSGGIDSSLIALVAKQFKSDLCTLSIVFDDSSYSEEKYQQMIVDKISSKHTAHKITYQDFFESLPDIFQKMDQPTTDGVNSYFVSRCAQQAGLKAVLAGIGGDELFAGYTTFGHGEKLLNLFLPKLFAKLGLLLPHNLKRLTFLQLNNPYRYYLVLRGFFRPDEIAMLLGKSEKSIWDFLQQLELETPRCSPRNYISHLELDLYMKNQLLRDSDVMGMGHSLEIRVPFLDASFLKDIFCIEEHLRLSKRFPKCLLVESFADLLPKEVAYRKKQGFVVPFARWLQDHGRESFHDKVTKSALNDKFCTDLWTKFVQGKIHWSKIWAIWVLCEYTDS</sequence>
<dbReference type="InterPro" id="IPR033738">
    <property type="entry name" value="AsnB_N"/>
</dbReference>
<dbReference type="CDD" id="cd00712">
    <property type="entry name" value="AsnB"/>
    <property type="match status" value="1"/>
</dbReference>